<dbReference type="STRING" id="638301.HMPREF0444_1648"/>
<sequence length="427" mass="48070">MNKKPILDGFFHIKKNTKGQEVSCPFYVLKNRITVYNKKLSKKTRFRFSETKKHGRIECIEVNKTGGLVMIDVIDLNKVFDNGFEALKSVNFSIEQGDLVCLLGPSGCGKSTILNLIAGLLSPTGGDIQFKGDSVVKTEPKDRNIGFVFQNYALYPHMTVLENIMFPLTVGKNKISKEEAQKIAEEYMQLTNIEELAGKKPGTLSGGQQQRVAITRALVQKPEVLLLDEPLSNLDARLRLKIREEIRRLVKEVGITTIFVTHDQEEALSISDKIILLNEGYIQQHDDPQNLYLEPSNLFVAKFIGNPIINITEVEIKDGVITHPSFNLPTSELSQDRKRQELADGHYYLGMRPEDVVPAAEGEGLFSTTISGVELIGRERILHFPLGEQYLKSIVSVEHKIEEGDTLAFNILKHKIFLFDKDGARVY</sequence>
<protein>
    <submittedName>
        <fullName evidence="7">ABC transporter, ATP-binding protein</fullName>
    </submittedName>
</protein>
<reference evidence="7 8" key="1">
    <citation type="submission" date="2009-08" db="EMBL/GenBank/DDBJ databases">
        <authorList>
            <person name="Muzny D."/>
            <person name="Qin X."/>
            <person name="Deng J."/>
            <person name="Jiang H."/>
            <person name="Liu Y."/>
            <person name="Qu J."/>
            <person name="Song X.-Z."/>
            <person name="Zhang L."/>
            <person name="Thornton R."/>
            <person name="Coyle M."/>
            <person name="Francisco L."/>
            <person name="Jackson L."/>
            <person name="Javaid M."/>
            <person name="Korchina V."/>
            <person name="Kovar C."/>
            <person name="Mata R."/>
            <person name="Mathew T."/>
            <person name="Ngo R."/>
            <person name="Nguyen L."/>
            <person name="Nguyen N."/>
            <person name="Okwuonu G."/>
            <person name="Ongeri F."/>
            <person name="Pham C."/>
            <person name="Simmons D."/>
            <person name="Wilczek-Boney K."/>
            <person name="Hale W."/>
            <person name="Jakkamsetti A."/>
            <person name="Pham P."/>
            <person name="Ruth R."/>
            <person name="San Lucas F."/>
            <person name="Warren J."/>
            <person name="Zhang J."/>
            <person name="Zhao Z."/>
            <person name="Zhou C."/>
            <person name="Zhu D."/>
            <person name="Lee S."/>
            <person name="Bess C."/>
            <person name="Blankenburg K."/>
            <person name="Forbes L."/>
            <person name="Fu Q."/>
            <person name="Gubbala S."/>
            <person name="Hirani K."/>
            <person name="Jayaseelan J.C."/>
            <person name="Lara F."/>
            <person name="Munidasa M."/>
            <person name="Palculict T."/>
            <person name="Patil S."/>
            <person name="Pu L.-L."/>
            <person name="Saada N."/>
            <person name="Tang L."/>
            <person name="Weissenberger G."/>
            <person name="Zhu Y."/>
            <person name="Hemphill L."/>
            <person name="Shang Y."/>
            <person name="Youmans B."/>
            <person name="Ayvaz T."/>
            <person name="Ross M."/>
            <person name="Santibanez J."/>
            <person name="Aqrawi P."/>
            <person name="Gross S."/>
            <person name="Joshi V."/>
            <person name="Fowler G."/>
            <person name="Nazareth L."/>
            <person name="Reid J."/>
            <person name="Worley K."/>
            <person name="Petrosino J."/>
            <person name="Highlander S."/>
            <person name="Gibbs R."/>
        </authorList>
    </citation>
    <scope>NUCLEOTIDE SEQUENCE [LARGE SCALE GENOMIC DNA]</scope>
    <source>
        <strain evidence="7 8">ATCC 49175</strain>
    </source>
</reference>
<dbReference type="HOGENOM" id="CLU_000604_1_1_9"/>
<dbReference type="PANTHER" id="PTHR43875">
    <property type="entry name" value="MALTODEXTRIN IMPORT ATP-BINDING PROTEIN MSMX"/>
    <property type="match status" value="1"/>
</dbReference>
<dbReference type="EMBL" id="ACKZ01000026">
    <property type="protein sequence ID" value="EEW36659.1"/>
    <property type="molecule type" value="Genomic_DNA"/>
</dbReference>
<dbReference type="InterPro" id="IPR027417">
    <property type="entry name" value="P-loop_NTPase"/>
</dbReference>
<keyword evidence="8" id="KW-1185">Reference proteome</keyword>
<evidence type="ECO:0000259" key="6">
    <source>
        <dbReference type="PROSITE" id="PS50893"/>
    </source>
</evidence>
<dbReference type="Gene3D" id="2.40.50.140">
    <property type="entry name" value="Nucleic acid-binding proteins"/>
    <property type="match status" value="1"/>
</dbReference>
<dbReference type="InterPro" id="IPR015853">
    <property type="entry name" value="ABC_transpr_FbpC"/>
</dbReference>
<dbReference type="GO" id="GO:0015408">
    <property type="term" value="F:ABC-type ferric iron transporter activity"/>
    <property type="evidence" value="ECO:0007669"/>
    <property type="project" value="InterPro"/>
</dbReference>
<dbReference type="SUPFAM" id="SSF52540">
    <property type="entry name" value="P-loop containing nucleoside triphosphate hydrolases"/>
    <property type="match status" value="1"/>
</dbReference>
<dbReference type="FunFam" id="3.40.50.300:FF:000042">
    <property type="entry name" value="Maltose/maltodextrin ABC transporter, ATP-binding protein"/>
    <property type="match status" value="1"/>
</dbReference>
<keyword evidence="3" id="KW-0547">Nucleotide-binding</keyword>
<dbReference type="Pfam" id="PF00005">
    <property type="entry name" value="ABC_tran"/>
    <property type="match status" value="1"/>
</dbReference>
<dbReference type="AlphaFoldDB" id="C8NIA3"/>
<accession>C8NIA3</accession>
<keyword evidence="5" id="KW-0472">Membrane</keyword>
<keyword evidence="4 7" id="KW-0067">ATP-binding</keyword>
<dbReference type="InterPro" id="IPR003593">
    <property type="entry name" value="AAA+_ATPase"/>
</dbReference>
<dbReference type="CDD" id="cd03259">
    <property type="entry name" value="ABC_Carb_Solutes_like"/>
    <property type="match status" value="1"/>
</dbReference>
<evidence type="ECO:0000313" key="8">
    <source>
        <dbReference type="Proteomes" id="UP000005926"/>
    </source>
</evidence>
<gene>
    <name evidence="7" type="ORF">HMPREF0444_1648</name>
</gene>
<dbReference type="SUPFAM" id="SSF50331">
    <property type="entry name" value="MOP-like"/>
    <property type="match status" value="1"/>
</dbReference>
<dbReference type="PROSITE" id="PS50893">
    <property type="entry name" value="ABC_TRANSPORTER_2"/>
    <property type="match status" value="1"/>
</dbReference>
<dbReference type="GO" id="GO:0055052">
    <property type="term" value="C:ATP-binding cassette (ABC) transporter complex, substrate-binding subunit-containing"/>
    <property type="evidence" value="ECO:0007669"/>
    <property type="project" value="TreeGrafter"/>
</dbReference>
<proteinExistence type="predicted"/>
<dbReference type="GO" id="GO:0016887">
    <property type="term" value="F:ATP hydrolysis activity"/>
    <property type="evidence" value="ECO:0007669"/>
    <property type="project" value="InterPro"/>
</dbReference>
<dbReference type="InterPro" id="IPR008995">
    <property type="entry name" value="Mo/tungstate-bd_C_term_dom"/>
</dbReference>
<evidence type="ECO:0000256" key="2">
    <source>
        <dbReference type="ARBA" id="ARBA00022475"/>
    </source>
</evidence>
<dbReference type="Proteomes" id="UP000005926">
    <property type="component" value="Unassembled WGS sequence"/>
</dbReference>
<organism evidence="7 8">
    <name type="scientific">Granulicatella adiacens ATCC 49175</name>
    <dbReference type="NCBI Taxonomy" id="638301"/>
    <lineage>
        <taxon>Bacteria</taxon>
        <taxon>Bacillati</taxon>
        <taxon>Bacillota</taxon>
        <taxon>Bacilli</taxon>
        <taxon>Lactobacillales</taxon>
        <taxon>Carnobacteriaceae</taxon>
        <taxon>Granulicatella</taxon>
    </lineage>
</organism>
<feature type="domain" description="ABC transporter" evidence="6">
    <location>
        <begin position="71"/>
        <end position="304"/>
    </location>
</feature>
<evidence type="ECO:0000256" key="3">
    <source>
        <dbReference type="ARBA" id="ARBA00022741"/>
    </source>
</evidence>
<dbReference type="eggNOG" id="COG3842">
    <property type="taxonomic scope" value="Bacteria"/>
</dbReference>
<dbReference type="GO" id="GO:0005524">
    <property type="term" value="F:ATP binding"/>
    <property type="evidence" value="ECO:0007669"/>
    <property type="project" value="UniProtKB-KW"/>
</dbReference>
<evidence type="ECO:0000256" key="5">
    <source>
        <dbReference type="ARBA" id="ARBA00023136"/>
    </source>
</evidence>
<dbReference type="Gene3D" id="2.40.50.100">
    <property type="match status" value="1"/>
</dbReference>
<keyword evidence="2" id="KW-1003">Cell membrane</keyword>
<comment type="caution">
    <text evidence="7">The sequence shown here is derived from an EMBL/GenBank/DDBJ whole genome shotgun (WGS) entry which is preliminary data.</text>
</comment>
<name>C8NIA3_9LACT</name>
<evidence type="ECO:0000256" key="4">
    <source>
        <dbReference type="ARBA" id="ARBA00022840"/>
    </source>
</evidence>
<dbReference type="InterPro" id="IPR012340">
    <property type="entry name" value="NA-bd_OB-fold"/>
</dbReference>
<dbReference type="InterPro" id="IPR003439">
    <property type="entry name" value="ABC_transporter-like_ATP-bd"/>
</dbReference>
<dbReference type="Gene3D" id="3.40.50.300">
    <property type="entry name" value="P-loop containing nucleotide triphosphate hydrolases"/>
    <property type="match status" value="1"/>
</dbReference>
<dbReference type="InterPro" id="IPR047641">
    <property type="entry name" value="ABC_transpr_MalK/UgpC-like"/>
</dbReference>
<keyword evidence="1" id="KW-0813">Transport</keyword>
<evidence type="ECO:0000256" key="1">
    <source>
        <dbReference type="ARBA" id="ARBA00022448"/>
    </source>
</evidence>
<dbReference type="PANTHER" id="PTHR43875:SF1">
    <property type="entry name" value="OSMOPROTECTIVE COMPOUNDS UPTAKE ATP-BINDING PROTEIN GGTA"/>
    <property type="match status" value="1"/>
</dbReference>
<dbReference type="SMART" id="SM00382">
    <property type="entry name" value="AAA"/>
    <property type="match status" value="1"/>
</dbReference>
<evidence type="ECO:0000313" key="7">
    <source>
        <dbReference type="EMBL" id="EEW36659.1"/>
    </source>
</evidence>